<evidence type="ECO:0000256" key="2">
    <source>
        <dbReference type="ARBA" id="ARBA00018987"/>
    </source>
</evidence>
<proteinExistence type="inferred from homology"/>
<evidence type="ECO:0000259" key="4">
    <source>
        <dbReference type="Pfam" id="PF08585"/>
    </source>
</evidence>
<feature type="compositionally biased region" description="Low complexity" evidence="3">
    <location>
        <begin position="490"/>
        <end position="530"/>
    </location>
</feature>
<reference evidence="7" key="1">
    <citation type="submission" date="2024-04" db="EMBL/GenBank/DDBJ databases">
        <authorList>
            <person name="Shaw F."/>
            <person name="Minotto A."/>
        </authorList>
    </citation>
    <scope>NUCLEOTIDE SEQUENCE [LARGE SCALE GENOMIC DNA]</scope>
</reference>
<feature type="region of interest" description="Disordered" evidence="3">
    <location>
        <begin position="448"/>
        <end position="530"/>
    </location>
</feature>
<comment type="similarity">
    <text evidence="1">Belongs to the RMI1 family.</text>
</comment>
<dbReference type="Pfam" id="PF08585">
    <property type="entry name" value="RMI1_N_C"/>
    <property type="match status" value="1"/>
</dbReference>
<feature type="compositionally biased region" description="Pro residues" evidence="3">
    <location>
        <begin position="235"/>
        <end position="255"/>
    </location>
</feature>
<dbReference type="Proteomes" id="UP001497453">
    <property type="component" value="Chromosome 9"/>
</dbReference>
<feature type="region of interest" description="Disordered" evidence="3">
    <location>
        <begin position="227"/>
        <end position="427"/>
    </location>
</feature>
<organism evidence="6 7">
    <name type="scientific">Somion occarium</name>
    <dbReference type="NCBI Taxonomy" id="3059160"/>
    <lineage>
        <taxon>Eukaryota</taxon>
        <taxon>Fungi</taxon>
        <taxon>Dikarya</taxon>
        <taxon>Basidiomycota</taxon>
        <taxon>Agaricomycotina</taxon>
        <taxon>Agaricomycetes</taxon>
        <taxon>Polyporales</taxon>
        <taxon>Cerrenaceae</taxon>
        <taxon>Somion</taxon>
    </lineage>
</organism>
<dbReference type="PANTHER" id="PTHR14790:SF15">
    <property type="entry name" value="RECQ-MEDIATED GENOME INSTABILITY PROTEIN 1"/>
    <property type="match status" value="1"/>
</dbReference>
<dbReference type="Pfam" id="PF21000">
    <property type="entry name" value="RMI1_N_N"/>
    <property type="match status" value="1"/>
</dbReference>
<feature type="compositionally biased region" description="Polar residues" evidence="3">
    <location>
        <begin position="395"/>
        <end position="406"/>
    </location>
</feature>
<sequence>MPPPKEIVEWLNQRYPKPKVDPDWLEGCYSWIEETHELDPATQMDAIIGHVTAQLLSSDFADSMRPKTGLTSNIHALKKCTMKGPPILLELVSLTEIAHSAFNLMNVRQTRIDREDLAGLGEDIDDQGNMDEDEGPVPRYPRGMLKMELSDGFTTLNAIEYRRIPDLELGVTPLGCKVQIHNVDIRNGVALLEPKNFTILGYQTEDRVAQQDADFVRSLKRRLQLPEDEPAAPGEAPPAPPPGPPPAPAPMPAHPRAPSEAPVLAQSLRQPRIRSPPREASAPLEPGPSHAPHVDEEQRRRRKVPARSPSPLLPPPPAQARQTHSRFFHGSGAGSNHGAQDNSDDLAEYLRLSPHRESSRLVNSSGDEIEDWQIAERSTRPRRPAASKTARTTEKQAQLAANNQAESDTDVDMAVPTDGSSEFDFDDVGGASFFAEVDKVEKAALSQYAGSQDRTQVGTQVKIEQTQAARSTTGVTNTNFSTFDTATLVGGSSQSAPGRGSSSSGGSRNPPSSSSRGRGSSVPVDGSSRSQYARVNLGVIDLLDDDEEDREKENIPAQSKYVRRRTATPAAAVYDVIEISD</sequence>
<feature type="domain" description="RMI1 N-terminal" evidence="5">
    <location>
        <begin position="11"/>
        <end position="63"/>
    </location>
</feature>
<evidence type="ECO:0000256" key="1">
    <source>
        <dbReference type="ARBA" id="ARBA00006395"/>
    </source>
</evidence>
<dbReference type="Gene3D" id="2.40.50.770">
    <property type="entry name" value="RecQ-mediated genome instability protein Rmi1, C-terminal domain"/>
    <property type="match status" value="1"/>
</dbReference>
<accession>A0ABP1E8K2</accession>
<dbReference type="SMART" id="SM01161">
    <property type="entry name" value="DUF1767"/>
    <property type="match status" value="1"/>
</dbReference>
<dbReference type="InterPro" id="IPR042470">
    <property type="entry name" value="RMI1_N_C_sf"/>
</dbReference>
<evidence type="ECO:0000256" key="3">
    <source>
        <dbReference type="SAM" id="MobiDB-lite"/>
    </source>
</evidence>
<feature type="compositionally biased region" description="Polar residues" evidence="3">
    <location>
        <begin position="448"/>
        <end position="485"/>
    </location>
</feature>
<dbReference type="InterPro" id="IPR049363">
    <property type="entry name" value="RMI1_N"/>
</dbReference>
<evidence type="ECO:0000313" key="7">
    <source>
        <dbReference type="Proteomes" id="UP001497453"/>
    </source>
</evidence>
<evidence type="ECO:0000259" key="5">
    <source>
        <dbReference type="Pfam" id="PF21000"/>
    </source>
</evidence>
<dbReference type="PANTHER" id="PTHR14790">
    <property type="entry name" value="RECQ-MEDIATED GENOME INSTABILITY PROTEIN 1 RMI1"/>
    <property type="match status" value="1"/>
</dbReference>
<protein>
    <recommendedName>
        <fullName evidence="2">RecQ-mediated genome instability protein 1</fullName>
    </recommendedName>
</protein>
<dbReference type="EMBL" id="OZ037952">
    <property type="protein sequence ID" value="CAL1716342.1"/>
    <property type="molecule type" value="Genomic_DNA"/>
</dbReference>
<evidence type="ECO:0000313" key="6">
    <source>
        <dbReference type="EMBL" id="CAL1716342.1"/>
    </source>
</evidence>
<gene>
    <name evidence="6" type="ORF">GFSPODELE1_LOCUS10712</name>
</gene>
<dbReference type="InterPro" id="IPR013894">
    <property type="entry name" value="RMI1_OB"/>
</dbReference>
<keyword evidence="7" id="KW-1185">Reference proteome</keyword>
<name>A0ABP1E8K2_9APHY</name>
<feature type="domain" description="RecQ mediated genome instability protein 1 OB-fold" evidence="4">
    <location>
        <begin position="72"/>
        <end position="209"/>
    </location>
</feature>